<organism evidence="4 5">
    <name type="scientific">Mariniflexile jejuense</name>
    <dbReference type="NCBI Taxonomy" id="1173582"/>
    <lineage>
        <taxon>Bacteria</taxon>
        <taxon>Pseudomonadati</taxon>
        <taxon>Bacteroidota</taxon>
        <taxon>Flavobacteriia</taxon>
        <taxon>Flavobacteriales</taxon>
        <taxon>Flavobacteriaceae</taxon>
        <taxon>Mariniflexile</taxon>
    </lineage>
</organism>
<evidence type="ECO:0000256" key="1">
    <source>
        <dbReference type="SAM" id="MobiDB-lite"/>
    </source>
</evidence>
<reference evidence="5" key="1">
    <citation type="journal article" date="2019" name="Int. J. Syst. Evol. Microbiol.">
        <title>The Global Catalogue of Microorganisms (GCM) 10K type strain sequencing project: providing services to taxonomists for standard genome sequencing and annotation.</title>
        <authorList>
            <consortium name="The Broad Institute Genomics Platform"/>
            <consortium name="The Broad Institute Genome Sequencing Center for Infectious Disease"/>
            <person name="Wu L."/>
            <person name="Ma J."/>
        </authorList>
    </citation>
    <scope>NUCLEOTIDE SEQUENCE [LARGE SCALE GENOMIC DNA]</scope>
    <source>
        <strain evidence="5">CCUG 62414</strain>
    </source>
</reference>
<sequence length="663" mass="71910">MKMIIKPMFFIFSMMLLLTSCNNEELFVEDTAITEPTTPEDTTSGTDDTSIPSPVTTPCDFTLTSVQPNATVIINCVMDLGGNTITLPSGVTLVYEGGDIVNGTLKFADNTTISGELLNNTLTLTGSKPIMKDPVFDFIPSRWGIVEGNVPMNVAKQNSNIIQSIITKIKSLGVNTLKIDKLDAFFYGTTGYENHNIILPSNFNLVMTDNTHLRAFPSVDSYATFLIIIQNVENVTVTGGHLHGDRDLYDRKDNLPPSHTIRIKTGINILIDNVHMSNATEDGLAIESYRLAYDPLYVPSRDIKITNCIFDSNRRINFTITDGRNIVVENCTFIDGGINTEKSNAAAPSSNIDIEPLKPYQIVNNVVIRNSKQYVRDISKNPNAGGFLISHGDGPIIIENNEMIDCGVSYHTVNGVIIRNNIITNGSIGAGSAETHNRTDIVKNEVYGNTVKTKEIAINVAGNGVNVHDNYFEGSIGISLGAGSVDEAKGLSNSIISNNIIKATSRAVLSMNTMENVTLSDNTINMQQGANFALSLGNIWNKTSDANFIVQNNTVRGFKSSSTTGAPTNSIYGNSIKILNNDFGDVQLEGAKNITLMNNKIDANIGESGVLFYTDAPNSVIKDNIITTYPSKTPLNVQCIKTAANVSLSTSVIIENNNTCNEK</sequence>
<dbReference type="EMBL" id="JBHTJI010000001">
    <property type="protein sequence ID" value="MFD0988653.1"/>
    <property type="molecule type" value="Genomic_DNA"/>
</dbReference>
<keyword evidence="2" id="KW-0732">Signal</keyword>
<dbReference type="SUPFAM" id="SSF51126">
    <property type="entry name" value="Pectin lyase-like"/>
    <property type="match status" value="1"/>
</dbReference>
<gene>
    <name evidence="4" type="ORF">ACFQ1R_00970</name>
</gene>
<evidence type="ECO:0000256" key="2">
    <source>
        <dbReference type="SAM" id="SignalP"/>
    </source>
</evidence>
<feature type="chain" id="PRO_5046951271" description="Right handed beta helix domain-containing protein" evidence="2">
    <location>
        <begin position="23"/>
        <end position="663"/>
    </location>
</feature>
<comment type="caution">
    <text evidence="4">The sequence shown here is derived from an EMBL/GenBank/DDBJ whole genome shotgun (WGS) entry which is preliminary data.</text>
</comment>
<accession>A0ABW3JGG5</accession>
<feature type="domain" description="Right handed beta helix" evidence="3">
    <location>
        <begin position="229"/>
        <end position="344"/>
    </location>
</feature>
<dbReference type="InterPro" id="IPR012334">
    <property type="entry name" value="Pectin_lyas_fold"/>
</dbReference>
<feature type="region of interest" description="Disordered" evidence="1">
    <location>
        <begin position="33"/>
        <end position="54"/>
    </location>
</feature>
<dbReference type="PROSITE" id="PS51257">
    <property type="entry name" value="PROKAR_LIPOPROTEIN"/>
    <property type="match status" value="1"/>
</dbReference>
<dbReference type="SMART" id="SM00710">
    <property type="entry name" value="PbH1"/>
    <property type="match status" value="9"/>
</dbReference>
<dbReference type="Pfam" id="PF13229">
    <property type="entry name" value="Beta_helix"/>
    <property type="match status" value="1"/>
</dbReference>
<protein>
    <recommendedName>
        <fullName evidence="3">Right handed beta helix domain-containing protein</fullName>
    </recommendedName>
</protein>
<evidence type="ECO:0000313" key="5">
    <source>
        <dbReference type="Proteomes" id="UP001597061"/>
    </source>
</evidence>
<feature type="signal peptide" evidence="2">
    <location>
        <begin position="1"/>
        <end position="22"/>
    </location>
</feature>
<dbReference type="RefSeq" id="WP_379924218.1">
    <property type="nucleotide sequence ID" value="NZ_JBHTJI010000001.1"/>
</dbReference>
<dbReference type="Proteomes" id="UP001597061">
    <property type="component" value="Unassembled WGS sequence"/>
</dbReference>
<keyword evidence="5" id="KW-1185">Reference proteome</keyword>
<proteinExistence type="predicted"/>
<dbReference type="Gene3D" id="2.160.20.10">
    <property type="entry name" value="Single-stranded right-handed beta-helix, Pectin lyase-like"/>
    <property type="match status" value="1"/>
</dbReference>
<feature type="compositionally biased region" description="Polar residues" evidence="1">
    <location>
        <begin position="34"/>
        <end position="54"/>
    </location>
</feature>
<evidence type="ECO:0000259" key="3">
    <source>
        <dbReference type="Pfam" id="PF13229"/>
    </source>
</evidence>
<name>A0ABW3JGG5_9FLAO</name>
<dbReference type="InterPro" id="IPR006626">
    <property type="entry name" value="PbH1"/>
</dbReference>
<dbReference type="InterPro" id="IPR011050">
    <property type="entry name" value="Pectin_lyase_fold/virulence"/>
</dbReference>
<dbReference type="InterPro" id="IPR039448">
    <property type="entry name" value="Beta_helix"/>
</dbReference>
<evidence type="ECO:0000313" key="4">
    <source>
        <dbReference type="EMBL" id="MFD0988653.1"/>
    </source>
</evidence>